<name>A0A318GV31_9BURK</name>
<dbReference type="PROSITE" id="PS51318">
    <property type="entry name" value="TAT"/>
    <property type="match status" value="1"/>
</dbReference>
<keyword evidence="2" id="KW-1185">Reference proteome</keyword>
<dbReference type="InterPro" id="IPR025245">
    <property type="entry name" value="DUF4197"/>
</dbReference>
<gene>
    <name evidence="1" type="ORF">C7444_12340</name>
</gene>
<proteinExistence type="predicted"/>
<dbReference type="RefSeq" id="WP_110402300.1">
    <property type="nucleotide sequence ID" value="NZ_QJJS01000023.1"/>
</dbReference>
<dbReference type="Proteomes" id="UP000247811">
    <property type="component" value="Unassembled WGS sequence"/>
</dbReference>
<organism evidence="1 2">
    <name type="scientific">Sphaerotilus hippei</name>
    <dbReference type="NCBI Taxonomy" id="744406"/>
    <lineage>
        <taxon>Bacteria</taxon>
        <taxon>Pseudomonadati</taxon>
        <taxon>Pseudomonadota</taxon>
        <taxon>Betaproteobacteria</taxon>
        <taxon>Burkholderiales</taxon>
        <taxon>Sphaerotilaceae</taxon>
        <taxon>Sphaerotilus</taxon>
    </lineage>
</organism>
<sequence>MEHHFHAAALDEDARTLDLARRRCLRVLGALGAAGSLGSVHAFSLSSADATAGLRAALEQGAKVAVSQLGQPGGFLGNEALRIPLPGWLEQAGKLLRTLGQGKRVDELVNAMNSAAEQAVPAAQPLLLNAIKGMSVTDAQKILTGGETSVTEFFSGKTREPLTEKFLPIITQATAKVDLASKANRLIDQSRKLGISSGGQTIEQHVNAKAVDGLFTVIGEQEKKIRQDPVGTGSAILGKVFGALK</sequence>
<dbReference type="EMBL" id="QJJS01000023">
    <property type="protein sequence ID" value="PXW92789.1"/>
    <property type="molecule type" value="Genomic_DNA"/>
</dbReference>
<comment type="caution">
    <text evidence="1">The sequence shown here is derived from an EMBL/GenBank/DDBJ whole genome shotgun (WGS) entry which is preliminary data.</text>
</comment>
<protein>
    <submittedName>
        <fullName evidence="1">Uncharacterized protein DUF4197</fullName>
    </submittedName>
</protein>
<evidence type="ECO:0000313" key="2">
    <source>
        <dbReference type="Proteomes" id="UP000247811"/>
    </source>
</evidence>
<dbReference type="InterPro" id="IPR006311">
    <property type="entry name" value="TAT_signal"/>
</dbReference>
<accession>A0A318GV31</accession>
<evidence type="ECO:0000313" key="1">
    <source>
        <dbReference type="EMBL" id="PXW92789.1"/>
    </source>
</evidence>
<reference evidence="1 2" key="1">
    <citation type="submission" date="2018-05" db="EMBL/GenBank/DDBJ databases">
        <title>Genomic Encyclopedia of Type Strains, Phase IV (KMG-IV): sequencing the most valuable type-strain genomes for metagenomic binning, comparative biology and taxonomic classification.</title>
        <authorList>
            <person name="Goeker M."/>
        </authorList>
    </citation>
    <scope>NUCLEOTIDE SEQUENCE [LARGE SCALE GENOMIC DNA]</scope>
    <source>
        <strain evidence="1 2">DSM 566</strain>
    </source>
</reference>
<dbReference type="Pfam" id="PF13852">
    <property type="entry name" value="DUF4197"/>
    <property type="match status" value="1"/>
</dbReference>
<dbReference type="AlphaFoldDB" id="A0A318GV31"/>
<dbReference type="OrthoDB" id="5292580at2"/>